<sequence>MDLTRILDLSRPEKPTALLNRLREFLPEIANANINLNNATECDIDITTVKDESDASSSTDSDDEPGVKTKQPYVVMDVTTVMEVAPIRMVISDSDSDLDDDEEQQSLPVGFRTKKPARKRKQQHMMEEHMMEKCTADKCINNDSKYQQNQEELSTEVEPL</sequence>
<dbReference type="WBParaSite" id="EEL_0000946301-mRNA-1">
    <property type="protein sequence ID" value="EEL_0000946301-mRNA-1"/>
    <property type="gene ID" value="EEL_0000946301"/>
</dbReference>
<evidence type="ECO:0000313" key="2">
    <source>
        <dbReference type="Proteomes" id="UP000050640"/>
    </source>
</evidence>
<feature type="compositionally biased region" description="Basic residues" evidence="1">
    <location>
        <begin position="112"/>
        <end position="123"/>
    </location>
</feature>
<feature type="region of interest" description="Disordered" evidence="1">
    <location>
        <begin position="92"/>
        <end position="126"/>
    </location>
</feature>
<feature type="compositionally biased region" description="Acidic residues" evidence="1">
    <location>
        <begin position="94"/>
        <end position="104"/>
    </location>
</feature>
<keyword evidence="2" id="KW-1185">Reference proteome</keyword>
<protein>
    <submittedName>
        <fullName evidence="3">BESS domain-containing protein</fullName>
    </submittedName>
</protein>
<name>A0A0R3S3W0_9BILA</name>
<proteinExistence type="predicted"/>
<organism evidence="2 3">
    <name type="scientific">Elaeophora elaphi</name>
    <dbReference type="NCBI Taxonomy" id="1147741"/>
    <lineage>
        <taxon>Eukaryota</taxon>
        <taxon>Metazoa</taxon>
        <taxon>Ecdysozoa</taxon>
        <taxon>Nematoda</taxon>
        <taxon>Chromadorea</taxon>
        <taxon>Rhabditida</taxon>
        <taxon>Spirurina</taxon>
        <taxon>Spiruromorpha</taxon>
        <taxon>Filarioidea</taxon>
        <taxon>Onchocercidae</taxon>
        <taxon>Elaeophora</taxon>
    </lineage>
</organism>
<evidence type="ECO:0000313" key="3">
    <source>
        <dbReference type="WBParaSite" id="EEL_0000946301-mRNA-1"/>
    </source>
</evidence>
<reference evidence="3" key="1">
    <citation type="submission" date="2017-02" db="UniProtKB">
        <authorList>
            <consortium name="WormBaseParasite"/>
        </authorList>
    </citation>
    <scope>IDENTIFICATION</scope>
</reference>
<accession>A0A0R3S3W0</accession>
<dbReference type="Proteomes" id="UP000050640">
    <property type="component" value="Unplaced"/>
</dbReference>
<evidence type="ECO:0000256" key="1">
    <source>
        <dbReference type="SAM" id="MobiDB-lite"/>
    </source>
</evidence>
<dbReference type="AlphaFoldDB" id="A0A0R3S3W0"/>
<feature type="region of interest" description="Disordered" evidence="1">
    <location>
        <begin position="50"/>
        <end position="71"/>
    </location>
</feature>